<comment type="caution">
    <text evidence="1">The sequence shown here is derived from an EMBL/GenBank/DDBJ whole genome shotgun (WGS) entry which is preliminary data.</text>
</comment>
<keyword evidence="2" id="KW-1185">Reference proteome</keyword>
<protein>
    <submittedName>
        <fullName evidence="1">Uncharacterized protein</fullName>
    </submittedName>
</protein>
<dbReference type="EMBL" id="MU970049">
    <property type="protein sequence ID" value="KAK9324487.1"/>
    <property type="molecule type" value="Genomic_DNA"/>
</dbReference>
<proteinExistence type="predicted"/>
<organism evidence="1 2">
    <name type="scientific">Lipomyces orientalis</name>
    <dbReference type="NCBI Taxonomy" id="1233043"/>
    <lineage>
        <taxon>Eukaryota</taxon>
        <taxon>Fungi</taxon>
        <taxon>Dikarya</taxon>
        <taxon>Ascomycota</taxon>
        <taxon>Saccharomycotina</taxon>
        <taxon>Lipomycetes</taxon>
        <taxon>Lipomycetales</taxon>
        <taxon>Lipomycetaceae</taxon>
        <taxon>Lipomyces</taxon>
    </lineage>
</organism>
<evidence type="ECO:0000313" key="1">
    <source>
        <dbReference type="EMBL" id="KAK9324487.1"/>
    </source>
</evidence>
<accession>A0ACC3TUY6</accession>
<dbReference type="Proteomes" id="UP001489719">
    <property type="component" value="Unassembled WGS sequence"/>
</dbReference>
<name>A0ACC3TUY6_9ASCO</name>
<evidence type="ECO:0000313" key="2">
    <source>
        <dbReference type="Proteomes" id="UP001489719"/>
    </source>
</evidence>
<sequence>MQSLILLLPGLLPYLRSSFPLLLSCTALHITMSNNDYYGTPTNQPYQDSGSYQAQQPPYDQQYQAPYDQQQQGAGGDRGLGTNLIGAAAGAFIGHKVGKHSGHGTLGGFGGAAAGATLTHMLTSQKKKHRPGHGSSRDAPDDGFTNPQFDGPPAEPYIQYDAPSGPSGFDGPGGPGFGGPGGPGFGGPGGPGGFSGPGGPGGFSGPGGPADFGDPGRPAYYGGPGAPGGFVGPSDLQPQGGFGDPNGRW</sequence>
<gene>
    <name evidence="1" type="ORF">V1517DRAFT_271560</name>
</gene>
<reference evidence="2" key="1">
    <citation type="journal article" date="2024" name="Front. Bioeng. Biotechnol.">
        <title>Genome-scale model development and genomic sequencing of the oleaginous clade Lipomyces.</title>
        <authorList>
            <person name="Czajka J.J."/>
            <person name="Han Y."/>
            <person name="Kim J."/>
            <person name="Mondo S.J."/>
            <person name="Hofstad B.A."/>
            <person name="Robles A."/>
            <person name="Haridas S."/>
            <person name="Riley R."/>
            <person name="LaButti K."/>
            <person name="Pangilinan J."/>
            <person name="Andreopoulos W."/>
            <person name="Lipzen A."/>
            <person name="Yan J."/>
            <person name="Wang M."/>
            <person name="Ng V."/>
            <person name="Grigoriev I.V."/>
            <person name="Spatafora J.W."/>
            <person name="Magnuson J.K."/>
            <person name="Baker S.E."/>
            <person name="Pomraning K.R."/>
        </authorList>
    </citation>
    <scope>NUCLEOTIDE SEQUENCE [LARGE SCALE GENOMIC DNA]</scope>
    <source>
        <strain evidence="2">CBS 10300</strain>
    </source>
</reference>